<evidence type="ECO:0000256" key="1">
    <source>
        <dbReference type="ARBA" id="ARBA00023015"/>
    </source>
</evidence>
<organism evidence="5 6">
    <name type="scientific">Microbacterium faecale</name>
    <dbReference type="NCBI Taxonomy" id="1804630"/>
    <lineage>
        <taxon>Bacteria</taxon>
        <taxon>Bacillati</taxon>
        <taxon>Actinomycetota</taxon>
        <taxon>Actinomycetes</taxon>
        <taxon>Micrococcales</taxon>
        <taxon>Microbacteriaceae</taxon>
        <taxon>Microbacterium</taxon>
    </lineage>
</organism>
<dbReference type="PRINTS" id="PR00035">
    <property type="entry name" value="HTHGNTR"/>
</dbReference>
<dbReference type="Pfam" id="PF07729">
    <property type="entry name" value="FCD"/>
    <property type="match status" value="1"/>
</dbReference>
<evidence type="ECO:0000259" key="4">
    <source>
        <dbReference type="PROSITE" id="PS50949"/>
    </source>
</evidence>
<dbReference type="Proteomes" id="UP000633205">
    <property type="component" value="Unassembled WGS sequence"/>
</dbReference>
<dbReference type="CDD" id="cd07377">
    <property type="entry name" value="WHTH_GntR"/>
    <property type="match status" value="1"/>
</dbReference>
<dbReference type="InterPro" id="IPR036390">
    <property type="entry name" value="WH_DNA-bd_sf"/>
</dbReference>
<dbReference type="SMART" id="SM00345">
    <property type="entry name" value="HTH_GNTR"/>
    <property type="match status" value="1"/>
</dbReference>
<gene>
    <name evidence="5" type="ORF">GCM10010915_27470</name>
</gene>
<keyword evidence="6" id="KW-1185">Reference proteome</keyword>
<reference evidence="5" key="1">
    <citation type="journal article" date="2014" name="Int. J. Syst. Evol. Microbiol.">
        <title>Complete genome sequence of Corynebacterium casei LMG S-19264T (=DSM 44701T), isolated from a smear-ripened cheese.</title>
        <authorList>
            <consortium name="US DOE Joint Genome Institute (JGI-PGF)"/>
            <person name="Walter F."/>
            <person name="Albersmeier A."/>
            <person name="Kalinowski J."/>
            <person name="Ruckert C."/>
        </authorList>
    </citation>
    <scope>NUCLEOTIDE SEQUENCE</scope>
    <source>
        <strain evidence="5">CGMCC 1.15152</strain>
    </source>
</reference>
<dbReference type="PANTHER" id="PTHR43537">
    <property type="entry name" value="TRANSCRIPTIONAL REGULATOR, GNTR FAMILY"/>
    <property type="match status" value="1"/>
</dbReference>
<dbReference type="InterPro" id="IPR011711">
    <property type="entry name" value="GntR_C"/>
</dbReference>
<dbReference type="Pfam" id="PF00392">
    <property type="entry name" value="GntR"/>
    <property type="match status" value="1"/>
</dbReference>
<sequence>MLSDEKPVMAETKRLADVVYERLCESIVDGTLAPGQRVRDGELADRLGVSRMPVREALQRLERQGLIEMVASRYTRVTDVTPEMPAKSLEFIGYQLGIGLHLTLPRMSEEERAHASDLTREIARALATDPKSAYAAYSTLNDYIAEHSGNSVYAATISDSWLHMTRNLRGTFPLVKDAAALTSDFERLADLIGTGDAIDAESQVRDIFLLGPGQGGTAHAVANLWDDAQ</sequence>
<keyword evidence="2" id="KW-0238">DNA-binding</keyword>
<evidence type="ECO:0000313" key="5">
    <source>
        <dbReference type="EMBL" id="GGD44752.1"/>
    </source>
</evidence>
<dbReference type="PANTHER" id="PTHR43537:SF52">
    <property type="entry name" value="FATTY ACID METABOLISM REGULATOR PROTEIN"/>
    <property type="match status" value="1"/>
</dbReference>
<dbReference type="EMBL" id="BMHO01000002">
    <property type="protein sequence ID" value="GGD44752.1"/>
    <property type="molecule type" value="Genomic_DNA"/>
</dbReference>
<dbReference type="InterPro" id="IPR000485">
    <property type="entry name" value="AsnC-type_HTH_dom"/>
</dbReference>
<keyword evidence="3" id="KW-0804">Transcription</keyword>
<proteinExistence type="predicted"/>
<dbReference type="GO" id="GO:0043565">
    <property type="term" value="F:sequence-specific DNA binding"/>
    <property type="evidence" value="ECO:0007669"/>
    <property type="project" value="InterPro"/>
</dbReference>
<evidence type="ECO:0000256" key="3">
    <source>
        <dbReference type="ARBA" id="ARBA00023163"/>
    </source>
</evidence>
<name>A0A916YHA4_9MICO</name>
<dbReference type="PRINTS" id="PR00033">
    <property type="entry name" value="HTHASNC"/>
</dbReference>
<evidence type="ECO:0000313" key="6">
    <source>
        <dbReference type="Proteomes" id="UP000633205"/>
    </source>
</evidence>
<dbReference type="PROSITE" id="PS50949">
    <property type="entry name" value="HTH_GNTR"/>
    <property type="match status" value="1"/>
</dbReference>
<accession>A0A916YHA4</accession>
<dbReference type="AlphaFoldDB" id="A0A916YHA4"/>
<dbReference type="SUPFAM" id="SSF48008">
    <property type="entry name" value="GntR ligand-binding domain-like"/>
    <property type="match status" value="1"/>
</dbReference>
<dbReference type="InterPro" id="IPR000524">
    <property type="entry name" value="Tscrpt_reg_HTH_GntR"/>
</dbReference>
<dbReference type="Gene3D" id="1.10.10.10">
    <property type="entry name" value="Winged helix-like DNA-binding domain superfamily/Winged helix DNA-binding domain"/>
    <property type="match status" value="1"/>
</dbReference>
<dbReference type="Gene3D" id="1.20.120.530">
    <property type="entry name" value="GntR ligand-binding domain-like"/>
    <property type="match status" value="1"/>
</dbReference>
<dbReference type="InterPro" id="IPR008920">
    <property type="entry name" value="TF_FadR/GntR_C"/>
</dbReference>
<dbReference type="SUPFAM" id="SSF46785">
    <property type="entry name" value="Winged helix' DNA-binding domain"/>
    <property type="match status" value="1"/>
</dbReference>
<feature type="domain" description="HTH gntR-type" evidence="4">
    <location>
        <begin position="13"/>
        <end position="80"/>
    </location>
</feature>
<reference evidence="5" key="2">
    <citation type="submission" date="2020-09" db="EMBL/GenBank/DDBJ databases">
        <authorList>
            <person name="Sun Q."/>
            <person name="Zhou Y."/>
        </authorList>
    </citation>
    <scope>NUCLEOTIDE SEQUENCE</scope>
    <source>
        <strain evidence="5">CGMCC 1.15152</strain>
    </source>
</reference>
<comment type="caution">
    <text evidence="5">The sequence shown here is derived from an EMBL/GenBank/DDBJ whole genome shotgun (WGS) entry which is preliminary data.</text>
</comment>
<keyword evidence="1" id="KW-0805">Transcription regulation</keyword>
<dbReference type="GO" id="GO:0003700">
    <property type="term" value="F:DNA-binding transcription factor activity"/>
    <property type="evidence" value="ECO:0007669"/>
    <property type="project" value="InterPro"/>
</dbReference>
<evidence type="ECO:0000256" key="2">
    <source>
        <dbReference type="ARBA" id="ARBA00023125"/>
    </source>
</evidence>
<protein>
    <submittedName>
        <fullName evidence="5">Transcriptional regulator</fullName>
    </submittedName>
</protein>
<dbReference type="InterPro" id="IPR036388">
    <property type="entry name" value="WH-like_DNA-bd_sf"/>
</dbReference>